<dbReference type="SUPFAM" id="SSF56112">
    <property type="entry name" value="Protein kinase-like (PK-like)"/>
    <property type="match status" value="1"/>
</dbReference>
<dbReference type="AlphaFoldDB" id="A0A9P5Y8A4"/>
<dbReference type="GO" id="GO:0005524">
    <property type="term" value="F:ATP binding"/>
    <property type="evidence" value="ECO:0007669"/>
    <property type="project" value="InterPro"/>
</dbReference>
<dbReference type="InterPro" id="IPR035899">
    <property type="entry name" value="DBL_dom_sf"/>
</dbReference>
<comment type="caution">
    <text evidence="2">The sequence shown here is derived from an EMBL/GenBank/DDBJ whole genome shotgun (WGS) entry which is preliminary data.</text>
</comment>
<dbReference type="InterPro" id="IPR011009">
    <property type="entry name" value="Kinase-like_dom_sf"/>
</dbReference>
<proteinExistence type="predicted"/>
<keyword evidence="3" id="KW-1185">Reference proteome</keyword>
<evidence type="ECO:0000313" key="3">
    <source>
        <dbReference type="Proteomes" id="UP000807353"/>
    </source>
</evidence>
<sequence length="886" mass="100142">MTVASLQPPRAPPDYLCLQSFQVLSRLRLINEFRPWLEYTQYHLFRKHQTPLELLWDCFSFGAPLGTLLTLLGSPAPTHLIAHVEDFDFGIGIEEREEYFMSFILRVQMLEMQGRVPYGEVLRCDDFLSGTNSAFTKVLRTVYRVLIALEETYPGLFNLPRGSEEKRTELIQNLLESEQEHLVLLRSVVEAATSLSESLTTMEPCLECFTVNRTRLLQYHERLCESIDAVVSKSMPEHWNRIFSLDNDLIRTRVFSAYRSICVNYLGLMSFLETTGFQIEVGNKAEILLENLSNILFRVSEYRDTLQAILSVTLPTMTTYNALCEAVFRLHGISENMDEVGTQLRTMRSVRILKGRAYIWNAPDPNDMGTILLDDCIVSDPVKRLELSVFLFESVLLCCREGPQMAEEPTIQPPLYPIRSWEMGPALRRGTALDIVHVIPTSALKAVVLSYTGSIEIDWVNSNNDLHTLAFYSMTDPQRDQWISTLQVFVPPIYYPPLEPQTSLEEGEEFLSEDEAPDGRRLTHAKSWSVIGRKGPHSETSSLVLQVSNDDEFLFTPGLLPTLFGELQGPPLLRLASPPPDLSSDYGPSADLSALVDLTGKITREGRYPSAQGGFSDVWKGVWHDDTCDRNVAVKVLRSRVNDPEIEEKMIRSLRRELNVWKQLDHPNILKLYGTASDFGHYNSMVCPWMDNGSISKHMEKSGDLMSISDRLKFLCEVADGLSYLHSCSIVHGDLTGSNILIKEDGSASLCDFGLSTLIVEFHGTSYYTSTIGGAVRWADALFYRLPSENSTPYEVGTWSDIYSFGSVMLEILSGRIPYHYMRGDAQVVIELHMGNKPRRPARSFVTDGQWSLIQSCWADDIEDRPDITAVSQEIRGLHKASLNVS</sequence>
<dbReference type="OrthoDB" id="6718656at2759"/>
<feature type="domain" description="Protein kinase" evidence="1">
    <location>
        <begin position="604"/>
        <end position="882"/>
    </location>
</feature>
<dbReference type="PROSITE" id="PS50011">
    <property type="entry name" value="PROTEIN_KINASE_DOM"/>
    <property type="match status" value="1"/>
</dbReference>
<dbReference type="EMBL" id="MU150256">
    <property type="protein sequence ID" value="KAF9464113.1"/>
    <property type="molecule type" value="Genomic_DNA"/>
</dbReference>
<dbReference type="Gene3D" id="1.20.900.10">
    <property type="entry name" value="Dbl homology (DH) domain"/>
    <property type="match status" value="1"/>
</dbReference>
<reference evidence="2" key="1">
    <citation type="submission" date="2020-11" db="EMBL/GenBank/DDBJ databases">
        <authorList>
            <consortium name="DOE Joint Genome Institute"/>
            <person name="Ahrendt S."/>
            <person name="Riley R."/>
            <person name="Andreopoulos W."/>
            <person name="Labutti K."/>
            <person name="Pangilinan J."/>
            <person name="Ruiz-Duenas F.J."/>
            <person name="Barrasa J.M."/>
            <person name="Sanchez-Garcia M."/>
            <person name="Camarero S."/>
            <person name="Miyauchi S."/>
            <person name="Serrano A."/>
            <person name="Linde D."/>
            <person name="Babiker R."/>
            <person name="Drula E."/>
            <person name="Ayuso-Fernandez I."/>
            <person name="Pacheco R."/>
            <person name="Padilla G."/>
            <person name="Ferreira P."/>
            <person name="Barriuso J."/>
            <person name="Kellner H."/>
            <person name="Castanera R."/>
            <person name="Alfaro M."/>
            <person name="Ramirez L."/>
            <person name="Pisabarro A.G."/>
            <person name="Kuo A."/>
            <person name="Tritt A."/>
            <person name="Lipzen A."/>
            <person name="He G."/>
            <person name="Yan M."/>
            <person name="Ng V."/>
            <person name="Cullen D."/>
            <person name="Martin F."/>
            <person name="Rosso M.-N."/>
            <person name="Henrissat B."/>
            <person name="Hibbett D."/>
            <person name="Martinez A.T."/>
            <person name="Grigoriev I.V."/>
        </authorList>
    </citation>
    <scope>NUCLEOTIDE SEQUENCE</scope>
    <source>
        <strain evidence="2">CBS 247.69</strain>
    </source>
</reference>
<name>A0A9P5Y8A4_9AGAR</name>
<dbReference type="InterPro" id="IPR001245">
    <property type="entry name" value="Ser-Thr/Tyr_kinase_cat_dom"/>
</dbReference>
<dbReference type="GO" id="GO:0004674">
    <property type="term" value="F:protein serine/threonine kinase activity"/>
    <property type="evidence" value="ECO:0007669"/>
    <property type="project" value="TreeGrafter"/>
</dbReference>
<dbReference type="PROSITE" id="PS00109">
    <property type="entry name" value="PROTEIN_KINASE_TYR"/>
    <property type="match status" value="1"/>
</dbReference>
<dbReference type="PANTHER" id="PTHR44329">
    <property type="entry name" value="SERINE/THREONINE-PROTEIN KINASE TNNI3K-RELATED"/>
    <property type="match status" value="1"/>
</dbReference>
<dbReference type="InterPro" id="IPR008266">
    <property type="entry name" value="Tyr_kinase_AS"/>
</dbReference>
<organism evidence="2 3">
    <name type="scientific">Collybia nuda</name>
    <dbReference type="NCBI Taxonomy" id="64659"/>
    <lineage>
        <taxon>Eukaryota</taxon>
        <taxon>Fungi</taxon>
        <taxon>Dikarya</taxon>
        <taxon>Basidiomycota</taxon>
        <taxon>Agaricomycotina</taxon>
        <taxon>Agaricomycetes</taxon>
        <taxon>Agaricomycetidae</taxon>
        <taxon>Agaricales</taxon>
        <taxon>Tricholomatineae</taxon>
        <taxon>Clitocybaceae</taxon>
        <taxon>Collybia</taxon>
    </lineage>
</organism>
<dbReference type="Gene3D" id="1.10.510.10">
    <property type="entry name" value="Transferase(Phosphotransferase) domain 1"/>
    <property type="match status" value="1"/>
</dbReference>
<dbReference type="SUPFAM" id="SSF48065">
    <property type="entry name" value="DBL homology domain (DH-domain)"/>
    <property type="match status" value="1"/>
</dbReference>
<evidence type="ECO:0000313" key="2">
    <source>
        <dbReference type="EMBL" id="KAF9464113.1"/>
    </source>
</evidence>
<dbReference type="Proteomes" id="UP000807353">
    <property type="component" value="Unassembled WGS sequence"/>
</dbReference>
<dbReference type="InterPro" id="IPR051681">
    <property type="entry name" value="Ser/Thr_Kinases-Pseudokinases"/>
</dbReference>
<dbReference type="InterPro" id="IPR000719">
    <property type="entry name" value="Prot_kinase_dom"/>
</dbReference>
<evidence type="ECO:0000259" key="1">
    <source>
        <dbReference type="PROSITE" id="PS50011"/>
    </source>
</evidence>
<accession>A0A9P5Y8A4</accession>
<gene>
    <name evidence="2" type="ORF">BDZ94DRAFT_516297</name>
</gene>
<dbReference type="Pfam" id="PF07714">
    <property type="entry name" value="PK_Tyr_Ser-Thr"/>
    <property type="match status" value="1"/>
</dbReference>
<protein>
    <recommendedName>
        <fullName evidence="1">Protein kinase domain-containing protein</fullName>
    </recommendedName>
</protein>